<protein>
    <submittedName>
        <fullName evidence="1">Uncharacterized protein</fullName>
    </submittedName>
</protein>
<dbReference type="RefSeq" id="XP_032457832.1">
    <property type="nucleotide sequence ID" value="XM_032601941.1"/>
</dbReference>
<proteinExistence type="predicted"/>
<organism evidence="1 2">
    <name type="scientific">Nasonia vitripennis</name>
    <name type="common">Parasitic wasp</name>
    <dbReference type="NCBI Taxonomy" id="7425"/>
    <lineage>
        <taxon>Eukaryota</taxon>
        <taxon>Metazoa</taxon>
        <taxon>Ecdysozoa</taxon>
        <taxon>Arthropoda</taxon>
        <taxon>Hexapoda</taxon>
        <taxon>Insecta</taxon>
        <taxon>Pterygota</taxon>
        <taxon>Neoptera</taxon>
        <taxon>Endopterygota</taxon>
        <taxon>Hymenoptera</taxon>
        <taxon>Apocrita</taxon>
        <taxon>Proctotrupomorpha</taxon>
        <taxon>Chalcidoidea</taxon>
        <taxon>Pteromalidae</taxon>
        <taxon>Pteromalinae</taxon>
        <taxon>Nasonia</taxon>
    </lineage>
</organism>
<name>A0A7M7R3I6_NASVI</name>
<dbReference type="SMR" id="A0A7M7R3I6"/>
<accession>A0A7M7R3I6</accession>
<evidence type="ECO:0000313" key="1">
    <source>
        <dbReference type="EnsemblMetazoa" id="XP_032457832"/>
    </source>
</evidence>
<dbReference type="AlphaFoldDB" id="A0A7M7R3I6"/>
<dbReference type="EnsemblMetazoa" id="XM_032601941">
    <property type="protein sequence ID" value="XP_032457832"/>
    <property type="gene ID" value="LOC100679775"/>
</dbReference>
<evidence type="ECO:0000313" key="2">
    <source>
        <dbReference type="Proteomes" id="UP000002358"/>
    </source>
</evidence>
<keyword evidence="2" id="KW-1185">Reference proteome</keyword>
<reference evidence="1" key="1">
    <citation type="submission" date="2021-01" db="UniProtKB">
        <authorList>
            <consortium name="EnsemblMetazoa"/>
        </authorList>
    </citation>
    <scope>IDENTIFICATION</scope>
</reference>
<sequence length="147" mass="17992">MKNYGSEGELINKNLNTTLTAWFKLNANDPQARQYLYVDIPYFYVFNEKTKKWTPRKRVWKPIISRMYFVNPKFNFIKMEPHLNIIIIEANIDDEQSNFDKKNLDEYVKFEQEYDEYLLNLHESMLQELQRKKIKQLYDVSYMNKIK</sequence>
<dbReference type="GeneID" id="100679775"/>
<dbReference type="Proteomes" id="UP000002358">
    <property type="component" value="Unassembled WGS sequence"/>
</dbReference>